<dbReference type="PANTHER" id="PTHR47870">
    <property type="entry name" value="CYTOCHROME C-TYPE BIOGENESIS PROTEIN CCMH"/>
    <property type="match status" value="1"/>
</dbReference>
<keyword evidence="7" id="KW-1133">Transmembrane helix</keyword>
<keyword evidence="10" id="KW-1185">Reference proteome</keyword>
<evidence type="ECO:0000256" key="5">
    <source>
        <dbReference type="ARBA" id="ARBA00022748"/>
    </source>
</evidence>
<comment type="similarity">
    <text evidence="1 7">Belongs to the CcmH/CycL/Ccl2/NrfF family.</text>
</comment>
<reference evidence="9 10" key="1">
    <citation type="submission" date="2021-11" db="EMBL/GenBank/DDBJ databases">
        <authorList>
            <person name="Lee D.-H."/>
            <person name="Kim S.-B."/>
        </authorList>
    </citation>
    <scope>NUCLEOTIDE SEQUENCE [LARGE SCALE GENOMIC DNA]</scope>
    <source>
        <strain evidence="9 10">KCTC 52223</strain>
    </source>
</reference>
<dbReference type="InterPro" id="IPR005616">
    <property type="entry name" value="CcmH/CycL/Ccl2/NrfF_N"/>
</dbReference>
<evidence type="ECO:0000313" key="9">
    <source>
        <dbReference type="EMBL" id="MCC8429159.1"/>
    </source>
</evidence>
<evidence type="ECO:0000256" key="7">
    <source>
        <dbReference type="RuleBase" id="RU364112"/>
    </source>
</evidence>
<evidence type="ECO:0000259" key="8">
    <source>
        <dbReference type="Pfam" id="PF03918"/>
    </source>
</evidence>
<keyword evidence="6 7" id="KW-0408">Iron</keyword>
<evidence type="ECO:0000256" key="2">
    <source>
        <dbReference type="ARBA" id="ARBA00022617"/>
    </source>
</evidence>
<evidence type="ECO:0000256" key="4">
    <source>
        <dbReference type="ARBA" id="ARBA00022729"/>
    </source>
</evidence>
<feature type="transmembrane region" description="Helical" evidence="7">
    <location>
        <begin position="118"/>
        <end position="139"/>
    </location>
</feature>
<proteinExistence type="inferred from homology"/>
<comment type="caution">
    <text evidence="9">The sequence shown here is derived from an EMBL/GenBank/DDBJ whole genome shotgun (WGS) entry which is preliminary data.</text>
</comment>
<dbReference type="CDD" id="cd16378">
    <property type="entry name" value="CcmH_N"/>
    <property type="match status" value="1"/>
</dbReference>
<evidence type="ECO:0000313" key="10">
    <source>
        <dbReference type="Proteomes" id="UP001198862"/>
    </source>
</evidence>
<dbReference type="Pfam" id="PF03918">
    <property type="entry name" value="CcmH"/>
    <property type="match status" value="1"/>
</dbReference>
<keyword evidence="3 7" id="KW-0479">Metal-binding</keyword>
<keyword evidence="5" id="KW-0201">Cytochrome c-type biogenesis</keyword>
<dbReference type="Proteomes" id="UP001198862">
    <property type="component" value="Unassembled WGS sequence"/>
</dbReference>
<sequence>MRRPLTQPLPLAGERSLKGWLCVFLLLFTLPALAVEPSEILPDPALESRAREIGRSLRCVVCQNQSIDDSSAEVARDMRRAVRERLTAGDSDRDVFAFMVARYGDYVLLKPPFKAGTLVLWLGAPLVLLVAGAALLVAARRRRAQPIVPPKPLDEEERRRLDALLKG</sequence>
<evidence type="ECO:0000256" key="3">
    <source>
        <dbReference type="ARBA" id="ARBA00022723"/>
    </source>
</evidence>
<dbReference type="InterPro" id="IPR051263">
    <property type="entry name" value="C-type_cytochrome_biogenesis"/>
</dbReference>
<dbReference type="PANTHER" id="PTHR47870:SF1">
    <property type="entry name" value="CYTOCHROME C-TYPE BIOGENESIS PROTEIN CCMH"/>
    <property type="match status" value="1"/>
</dbReference>
<evidence type="ECO:0000256" key="1">
    <source>
        <dbReference type="ARBA" id="ARBA00010342"/>
    </source>
</evidence>
<evidence type="ECO:0000256" key="6">
    <source>
        <dbReference type="ARBA" id="ARBA00023004"/>
    </source>
</evidence>
<keyword evidence="7" id="KW-0472">Membrane</keyword>
<name>A0ABS8KSV4_9HYPH</name>
<keyword evidence="7" id="KW-0812">Transmembrane</keyword>
<keyword evidence="2 7" id="KW-0349">Heme</keyword>
<dbReference type="EMBL" id="JAJISD010000003">
    <property type="protein sequence ID" value="MCC8429159.1"/>
    <property type="molecule type" value="Genomic_DNA"/>
</dbReference>
<keyword evidence="4 7" id="KW-0732">Signal</keyword>
<feature type="domain" description="CcmH/CycL/Ccl2/NrfF N-terminal" evidence="8">
    <location>
        <begin position="23"/>
        <end position="165"/>
    </location>
</feature>
<dbReference type="InterPro" id="IPR038297">
    <property type="entry name" value="CcmH/CycL/NrfF/Ccl2_sf"/>
</dbReference>
<organism evidence="9 10">
    <name type="scientific">Reyranella aquatilis</name>
    <dbReference type="NCBI Taxonomy" id="2035356"/>
    <lineage>
        <taxon>Bacteria</taxon>
        <taxon>Pseudomonadati</taxon>
        <taxon>Pseudomonadota</taxon>
        <taxon>Alphaproteobacteria</taxon>
        <taxon>Hyphomicrobiales</taxon>
        <taxon>Reyranellaceae</taxon>
        <taxon>Reyranella</taxon>
    </lineage>
</organism>
<accession>A0ABS8KSV4</accession>
<gene>
    <name evidence="9" type="ORF">LJ725_09285</name>
</gene>
<comment type="function">
    <text evidence="7">Possible subunit of a heme lyase.</text>
</comment>
<protein>
    <recommendedName>
        <fullName evidence="7">Cytochrome c-type biogenesis protein</fullName>
    </recommendedName>
</protein>
<dbReference type="Gene3D" id="1.10.8.640">
    <property type="entry name" value="Cytochrome C biogenesis protein"/>
    <property type="match status" value="1"/>
</dbReference>